<dbReference type="RefSeq" id="WP_034773095.1">
    <property type="nucleotide sequence ID" value="NZ_CCRF01000098.1"/>
</dbReference>
<evidence type="ECO:0000313" key="1">
    <source>
        <dbReference type="EMBL" id="CEE03023.1"/>
    </source>
</evidence>
<organism evidence="1 2">
    <name type="scientific">Caldibacillus thermoamylovorans</name>
    <dbReference type="NCBI Taxonomy" id="35841"/>
    <lineage>
        <taxon>Bacteria</taxon>
        <taxon>Bacillati</taxon>
        <taxon>Bacillota</taxon>
        <taxon>Bacilli</taxon>
        <taxon>Bacillales</taxon>
        <taxon>Bacillaceae</taxon>
        <taxon>Caldibacillus</taxon>
    </lineage>
</organism>
<accession>A0A090J2Y9</accession>
<dbReference type="SUPFAM" id="SSF51391">
    <property type="entry name" value="Thiamin phosphate synthase"/>
    <property type="match status" value="1"/>
</dbReference>
<gene>
    <name evidence="1" type="ORF">BT1A1_3241</name>
</gene>
<proteinExistence type="predicted"/>
<sequence>MGKLTSMLQDYNMSLIVSLPSNDLELAKAAIAGGADAIKVHINVSHRASGNTFGSLAENRKFFEALTREFSGPIGVVPGGSIDRVQEAEIKELEELGISYYSIYMEHMPSFMLNTSMDKTVAGHSDFHLDTLRSLNGTAINAFEASIINGDEYGTPLNFQDLLNYKSIVDTLEMPVIVPSQRKLTPNDIPHLAEVGIKGIMIGAVVTGKDRQSIERETREMRKMINR</sequence>
<name>A0A090J2Y9_9BACI</name>
<dbReference type="InterPro" id="IPR036206">
    <property type="entry name" value="ThiamineP_synth_sf"/>
</dbReference>
<dbReference type="Proteomes" id="UP000040576">
    <property type="component" value="Unassembled WGS sequence"/>
</dbReference>
<evidence type="ECO:0008006" key="3">
    <source>
        <dbReference type="Google" id="ProtNLM"/>
    </source>
</evidence>
<protein>
    <recommendedName>
        <fullName evidence="3">N-acylglucosamine-6-phosphate 2-epimerase</fullName>
    </recommendedName>
</protein>
<dbReference type="AlphaFoldDB" id="A0A090J2Y9"/>
<evidence type="ECO:0000313" key="2">
    <source>
        <dbReference type="Proteomes" id="UP000040576"/>
    </source>
</evidence>
<keyword evidence="2" id="KW-1185">Reference proteome</keyword>
<dbReference type="EMBL" id="CCRF01000098">
    <property type="protein sequence ID" value="CEE03023.1"/>
    <property type="molecule type" value="Genomic_DNA"/>
</dbReference>
<reference evidence="1 2" key="1">
    <citation type="submission" date="2014-07" db="EMBL/GenBank/DDBJ databases">
        <authorList>
            <person name="Wibberg Daniel"/>
        </authorList>
    </citation>
    <scope>NUCLEOTIDE SEQUENCE [LARGE SCALE GENOMIC DNA]</scope>
</reference>